<feature type="domain" description="ABC transmembrane type-1" evidence="6">
    <location>
        <begin position="39"/>
        <end position="321"/>
    </location>
</feature>
<protein>
    <submittedName>
        <fullName evidence="7">ABC transporter ATP-binding protein</fullName>
    </submittedName>
</protein>
<feature type="transmembrane region" description="Helical" evidence="5">
    <location>
        <begin position="262"/>
        <end position="283"/>
    </location>
</feature>
<keyword evidence="7" id="KW-0067">ATP-binding</keyword>
<dbReference type="InterPro" id="IPR036640">
    <property type="entry name" value="ABC1_TM_sf"/>
</dbReference>
<dbReference type="Pfam" id="PF00664">
    <property type="entry name" value="ABC_membrane"/>
    <property type="match status" value="1"/>
</dbReference>
<evidence type="ECO:0000256" key="1">
    <source>
        <dbReference type="ARBA" id="ARBA00004651"/>
    </source>
</evidence>
<feature type="transmembrane region" description="Helical" evidence="5">
    <location>
        <begin position="180"/>
        <end position="198"/>
    </location>
</feature>
<feature type="transmembrane region" description="Helical" evidence="5">
    <location>
        <begin position="34"/>
        <end position="54"/>
    </location>
</feature>
<keyword evidence="4 5" id="KW-0472">Membrane</keyword>
<name>A0A419F3P0_9BACT</name>
<dbReference type="GO" id="GO:0015421">
    <property type="term" value="F:ABC-type oligopeptide transporter activity"/>
    <property type="evidence" value="ECO:0007669"/>
    <property type="project" value="TreeGrafter"/>
</dbReference>
<dbReference type="InterPro" id="IPR039421">
    <property type="entry name" value="Type_1_exporter"/>
</dbReference>
<dbReference type="PANTHER" id="PTHR43394:SF1">
    <property type="entry name" value="ATP-BINDING CASSETTE SUB-FAMILY B MEMBER 10, MITOCHONDRIAL"/>
    <property type="match status" value="1"/>
</dbReference>
<evidence type="ECO:0000313" key="8">
    <source>
        <dbReference type="Proteomes" id="UP000285961"/>
    </source>
</evidence>
<keyword evidence="7" id="KW-0547">Nucleotide-binding</keyword>
<evidence type="ECO:0000259" key="6">
    <source>
        <dbReference type="PROSITE" id="PS50929"/>
    </source>
</evidence>
<keyword evidence="2 5" id="KW-0812">Transmembrane</keyword>
<feature type="transmembrane region" description="Helical" evidence="5">
    <location>
        <begin position="150"/>
        <end position="174"/>
    </location>
</feature>
<accession>A0A419F3P0</accession>
<dbReference type="CDD" id="cd18544">
    <property type="entry name" value="ABC_6TM_TmrA_like"/>
    <property type="match status" value="1"/>
</dbReference>
<dbReference type="InterPro" id="IPR027417">
    <property type="entry name" value="P-loop_NTPase"/>
</dbReference>
<dbReference type="SUPFAM" id="SSF90123">
    <property type="entry name" value="ABC transporter transmembrane region"/>
    <property type="match status" value="1"/>
</dbReference>
<dbReference type="Pfam" id="PF00005">
    <property type="entry name" value="ABC_tran"/>
    <property type="match status" value="1"/>
</dbReference>
<dbReference type="Gene3D" id="1.20.1560.10">
    <property type="entry name" value="ABC transporter type 1, transmembrane domain"/>
    <property type="match status" value="1"/>
</dbReference>
<dbReference type="PROSITE" id="PS50929">
    <property type="entry name" value="ABC_TM1F"/>
    <property type="match status" value="1"/>
</dbReference>
<dbReference type="GO" id="GO:0005886">
    <property type="term" value="C:plasma membrane"/>
    <property type="evidence" value="ECO:0007669"/>
    <property type="project" value="UniProtKB-SubCell"/>
</dbReference>
<comment type="subcellular location">
    <subcellularLocation>
        <location evidence="1">Cell membrane</location>
        <topology evidence="1">Multi-pass membrane protein</topology>
    </subcellularLocation>
</comment>
<dbReference type="EMBL" id="QZKI01000033">
    <property type="protein sequence ID" value="RJP73043.1"/>
    <property type="molecule type" value="Genomic_DNA"/>
</dbReference>
<dbReference type="GO" id="GO:0016887">
    <property type="term" value="F:ATP hydrolysis activity"/>
    <property type="evidence" value="ECO:0007669"/>
    <property type="project" value="InterPro"/>
</dbReference>
<gene>
    <name evidence="7" type="ORF">C4532_04985</name>
</gene>
<dbReference type="Proteomes" id="UP000285961">
    <property type="component" value="Unassembled WGS sequence"/>
</dbReference>
<feature type="non-terminal residue" evidence="7">
    <location>
        <position position="476"/>
    </location>
</feature>
<feature type="transmembrane region" description="Helical" evidence="5">
    <location>
        <begin position="74"/>
        <end position="92"/>
    </location>
</feature>
<evidence type="ECO:0000313" key="7">
    <source>
        <dbReference type="EMBL" id="RJP73043.1"/>
    </source>
</evidence>
<dbReference type="GO" id="GO:0005524">
    <property type="term" value="F:ATP binding"/>
    <property type="evidence" value="ECO:0007669"/>
    <property type="project" value="UniProtKB-KW"/>
</dbReference>
<sequence length="476" mass="53276">MHGATVGTYHEEEALGKAYDARLVRRLWTYMRPYRTRILLSLALLLLVSAFQLLRPYLIKVAIDSHIVPAKLEGLNIIALVFLLAMAGEFTSRYFEALTTGKTGQLVIFDLRMDVFAHILKMPARFFDKTPVGRLITRVTTDVEALDDMFAYGVVTVLGDVVKLVAIVVILFLVNPKLSLVTFTIVPFLIASTMFFRLKARDAFRAIRVLIARLNSLLHENISGMSIVQMFAREEPNRKQFNRVNADLLGAHLRSVFYESGLSALVEFIGSLGLALILWYGGGQIVRDALTFGSLVLFIELVGRFFEPIFSLSQQYTVMQSAMAASERIFSLLDTRQMIENPPAPLPLGQVKGEIEFRDVSFGYKKDEPVIRGVSFKIAPGEKVAIVGATGAGKTTLIKLLSRLYDVDRGSILVDGKDIRSVDMHELRNNIAMVLQDVFLFSGDIEYNIRIGNEALSPEMVRQAARRANVETFIDR</sequence>
<dbReference type="InterPro" id="IPR011527">
    <property type="entry name" value="ABC1_TM_dom"/>
</dbReference>
<dbReference type="AlphaFoldDB" id="A0A419F3P0"/>
<dbReference type="InterPro" id="IPR003439">
    <property type="entry name" value="ABC_transporter-like_ATP-bd"/>
</dbReference>
<evidence type="ECO:0000256" key="3">
    <source>
        <dbReference type="ARBA" id="ARBA00022989"/>
    </source>
</evidence>
<evidence type="ECO:0000256" key="5">
    <source>
        <dbReference type="SAM" id="Phobius"/>
    </source>
</evidence>
<dbReference type="SUPFAM" id="SSF52540">
    <property type="entry name" value="P-loop containing nucleoside triphosphate hydrolases"/>
    <property type="match status" value="1"/>
</dbReference>
<proteinExistence type="predicted"/>
<comment type="caution">
    <text evidence="7">The sequence shown here is derived from an EMBL/GenBank/DDBJ whole genome shotgun (WGS) entry which is preliminary data.</text>
</comment>
<dbReference type="PANTHER" id="PTHR43394">
    <property type="entry name" value="ATP-DEPENDENT PERMEASE MDL1, MITOCHONDRIAL"/>
    <property type="match status" value="1"/>
</dbReference>
<keyword evidence="3 5" id="KW-1133">Transmembrane helix</keyword>
<organism evidence="7 8">
    <name type="scientific">Candidatus Abyssobacteria bacterium SURF_17</name>
    <dbReference type="NCBI Taxonomy" id="2093361"/>
    <lineage>
        <taxon>Bacteria</taxon>
        <taxon>Pseudomonadati</taxon>
        <taxon>Candidatus Hydrogenedentota</taxon>
        <taxon>Candidatus Abyssobacteria</taxon>
    </lineage>
</organism>
<dbReference type="Gene3D" id="3.40.50.300">
    <property type="entry name" value="P-loop containing nucleotide triphosphate hydrolases"/>
    <property type="match status" value="1"/>
</dbReference>
<reference evidence="7 8" key="1">
    <citation type="journal article" date="2017" name="ISME J.">
        <title>Energy and carbon metabolisms in a deep terrestrial subsurface fluid microbial community.</title>
        <authorList>
            <person name="Momper L."/>
            <person name="Jungbluth S.P."/>
            <person name="Lee M.D."/>
            <person name="Amend J.P."/>
        </authorList>
    </citation>
    <scope>NUCLEOTIDE SEQUENCE [LARGE SCALE GENOMIC DNA]</scope>
    <source>
        <strain evidence="7">SURF_17</strain>
    </source>
</reference>
<evidence type="ECO:0000256" key="2">
    <source>
        <dbReference type="ARBA" id="ARBA00022692"/>
    </source>
</evidence>
<evidence type="ECO:0000256" key="4">
    <source>
        <dbReference type="ARBA" id="ARBA00023136"/>
    </source>
</evidence>